<dbReference type="STRING" id="483547.GSUB_01115"/>
<sequence>MEKTTGTGKCTKISPPMSNGKRVIIATHGNRLRVLLKYSDNLSNEETARLNIPTSLSVVYELEDDLRPIRSYYLAN</sequence>
<gene>
    <name evidence="1" type="ORF">GSUB_01115</name>
</gene>
<evidence type="ECO:0000313" key="1">
    <source>
        <dbReference type="EMBL" id="AJF05461.1"/>
    </source>
</evidence>
<dbReference type="GO" id="GO:0016868">
    <property type="term" value="F:intramolecular phosphotransferase activity"/>
    <property type="evidence" value="ECO:0007669"/>
    <property type="project" value="InterPro"/>
</dbReference>
<protein>
    <recommendedName>
        <fullName evidence="3">Phosphoglyceromutase</fullName>
    </recommendedName>
</protein>
<reference evidence="1 2" key="1">
    <citation type="journal article" date="2015" name="Genome Announc.">
        <title>Genomes of Geoalkalibacter ferrihydriticus Z-0531T and Geoalkalibacter subterraneus Red1T, Two Haloalkaliphilic Metal-Reducing Deltaproteobacteria.</title>
        <authorList>
            <person name="Badalamenti J.P."/>
            <person name="Krajmalnik-Brown R."/>
            <person name="Torres C.I."/>
            <person name="Bond D.R."/>
        </authorList>
    </citation>
    <scope>NUCLEOTIDE SEQUENCE [LARGE SCALE GENOMIC DNA]</scope>
    <source>
        <strain evidence="1 2">Red1</strain>
    </source>
</reference>
<dbReference type="InterPro" id="IPR005952">
    <property type="entry name" value="Phosphogly_mut1"/>
</dbReference>
<proteinExistence type="predicted"/>
<dbReference type="Gene3D" id="3.40.50.1240">
    <property type="entry name" value="Phosphoglycerate mutase-like"/>
    <property type="match status" value="1"/>
</dbReference>
<keyword evidence="2" id="KW-1185">Reference proteome</keyword>
<dbReference type="SUPFAM" id="SSF53254">
    <property type="entry name" value="Phosphoglycerate mutase-like"/>
    <property type="match status" value="1"/>
</dbReference>
<dbReference type="InterPro" id="IPR029033">
    <property type="entry name" value="His_PPase_superfam"/>
</dbReference>
<accession>A0A0B5FPC1</accession>
<evidence type="ECO:0008006" key="3">
    <source>
        <dbReference type="Google" id="ProtNLM"/>
    </source>
</evidence>
<dbReference type="Proteomes" id="UP000035036">
    <property type="component" value="Chromosome"/>
</dbReference>
<dbReference type="AlphaFoldDB" id="A0A0B5FPC1"/>
<dbReference type="EMBL" id="CP010311">
    <property type="protein sequence ID" value="AJF05461.1"/>
    <property type="molecule type" value="Genomic_DNA"/>
</dbReference>
<organism evidence="1 2">
    <name type="scientific">Geoalkalibacter subterraneus</name>
    <dbReference type="NCBI Taxonomy" id="483547"/>
    <lineage>
        <taxon>Bacteria</taxon>
        <taxon>Pseudomonadati</taxon>
        <taxon>Thermodesulfobacteriota</taxon>
        <taxon>Desulfuromonadia</taxon>
        <taxon>Desulfuromonadales</taxon>
        <taxon>Geoalkalibacteraceae</taxon>
        <taxon>Geoalkalibacter</taxon>
    </lineage>
</organism>
<dbReference type="CDD" id="cd07040">
    <property type="entry name" value="HP"/>
    <property type="match status" value="1"/>
</dbReference>
<dbReference type="GO" id="GO:0006096">
    <property type="term" value="P:glycolytic process"/>
    <property type="evidence" value="ECO:0007669"/>
    <property type="project" value="InterPro"/>
</dbReference>
<name>A0A0B5FPC1_9BACT</name>
<dbReference type="PANTHER" id="PTHR11931">
    <property type="entry name" value="PHOSPHOGLYCERATE MUTASE"/>
    <property type="match status" value="1"/>
</dbReference>
<dbReference type="HOGENOM" id="CLU_2649317_0_0_7"/>
<dbReference type="KEGG" id="gsb:GSUB_01115"/>
<evidence type="ECO:0000313" key="2">
    <source>
        <dbReference type="Proteomes" id="UP000035036"/>
    </source>
</evidence>